<name>A0A0G1SFR5_9BACT</name>
<dbReference type="Gene3D" id="1.10.10.10">
    <property type="entry name" value="Winged helix-like DNA-binding domain superfamily/Winged helix DNA-binding domain"/>
    <property type="match status" value="1"/>
</dbReference>
<dbReference type="InterPro" id="IPR041614">
    <property type="entry name" value="DprA_WH"/>
</dbReference>
<evidence type="ECO:0000313" key="5">
    <source>
        <dbReference type="Proteomes" id="UP000034795"/>
    </source>
</evidence>
<feature type="domain" description="DprA winged helix" evidence="3">
    <location>
        <begin position="270"/>
        <end position="318"/>
    </location>
</feature>
<dbReference type="SUPFAM" id="SSF102405">
    <property type="entry name" value="MCP/YpsA-like"/>
    <property type="match status" value="1"/>
</dbReference>
<dbReference type="InterPro" id="IPR036388">
    <property type="entry name" value="WH-like_DNA-bd_sf"/>
</dbReference>
<evidence type="ECO:0000259" key="3">
    <source>
        <dbReference type="Pfam" id="PF17782"/>
    </source>
</evidence>
<organism evidence="4 5">
    <name type="scientific">Candidatus Uhrbacteria bacterium GW2011_GWE2_46_68</name>
    <dbReference type="NCBI Taxonomy" id="1618994"/>
    <lineage>
        <taxon>Bacteria</taxon>
        <taxon>Candidatus Uhriibacteriota</taxon>
    </lineage>
</organism>
<accession>A0A0G1SFR5</accession>
<proteinExistence type="inferred from homology"/>
<dbReference type="AlphaFoldDB" id="A0A0G1SFR5"/>
<dbReference type="EMBL" id="LCMS01000008">
    <property type="protein sequence ID" value="KKU40923.1"/>
    <property type="molecule type" value="Genomic_DNA"/>
</dbReference>
<sequence length="332" mass="36155">MQKAFEAPLEELILCGIEPPIAKTFCEERKNIDPQKEWVDLQTRNIHVVHYKDPLYPTLLRTIYDPPPLLFVRGSLPDPSRHTLAVVGSRHPSLYGKLVTRQLITPLAQSPLIIVSGLAYGIDALAHTITLEEKGTTVAILGSGLDEETLYPQEHLSLAKRIVDQGGAVVSEFPMGTPPLKQHFPFRNRLIAGWCQGTLIIEANKKSGSLITARAALDAGRDVYAVPGPITSPLSEGPNNLLKMGAIPVTEPTDILPSLQTPAISSVAYTPSTQEESQLLTTLSLDPKHIDVLIEETHLSSSAVSSTLTLLEMKGIIKHVGSQYYIRVSSLA</sequence>
<comment type="similarity">
    <text evidence="1">Belongs to the DprA/Smf family.</text>
</comment>
<dbReference type="Gene3D" id="3.40.50.450">
    <property type="match status" value="1"/>
</dbReference>
<feature type="domain" description="Smf/DprA SLOG" evidence="2">
    <location>
        <begin position="48"/>
        <end position="258"/>
    </location>
</feature>
<dbReference type="PANTHER" id="PTHR43022:SF1">
    <property type="entry name" value="PROTEIN SMF"/>
    <property type="match status" value="1"/>
</dbReference>
<dbReference type="STRING" id="1618994.UX57_C0008G0035"/>
<dbReference type="InterPro" id="IPR057666">
    <property type="entry name" value="DrpA_SLOG"/>
</dbReference>
<dbReference type="PANTHER" id="PTHR43022">
    <property type="entry name" value="PROTEIN SMF"/>
    <property type="match status" value="1"/>
</dbReference>
<evidence type="ECO:0000313" key="4">
    <source>
        <dbReference type="EMBL" id="KKU40923.1"/>
    </source>
</evidence>
<dbReference type="Pfam" id="PF17782">
    <property type="entry name" value="WHD_DprA"/>
    <property type="match status" value="1"/>
</dbReference>
<dbReference type="Proteomes" id="UP000034795">
    <property type="component" value="Unassembled WGS sequence"/>
</dbReference>
<comment type="caution">
    <text evidence="4">The sequence shown here is derived from an EMBL/GenBank/DDBJ whole genome shotgun (WGS) entry which is preliminary data.</text>
</comment>
<evidence type="ECO:0000259" key="2">
    <source>
        <dbReference type="Pfam" id="PF02481"/>
    </source>
</evidence>
<protein>
    <submittedName>
        <fullName evidence="4">Protecting protein DprA protein</fullName>
    </submittedName>
</protein>
<reference evidence="4 5" key="1">
    <citation type="journal article" date="2015" name="Nature">
        <title>rRNA introns, odd ribosomes, and small enigmatic genomes across a large radiation of phyla.</title>
        <authorList>
            <person name="Brown C.T."/>
            <person name="Hug L.A."/>
            <person name="Thomas B.C."/>
            <person name="Sharon I."/>
            <person name="Castelle C.J."/>
            <person name="Singh A."/>
            <person name="Wilkins M.J."/>
            <person name="Williams K.H."/>
            <person name="Banfield J.F."/>
        </authorList>
    </citation>
    <scope>NUCLEOTIDE SEQUENCE [LARGE SCALE GENOMIC DNA]</scope>
</reference>
<dbReference type="Pfam" id="PF02481">
    <property type="entry name" value="DNA_processg_A"/>
    <property type="match status" value="1"/>
</dbReference>
<dbReference type="GO" id="GO:0009294">
    <property type="term" value="P:DNA-mediated transformation"/>
    <property type="evidence" value="ECO:0007669"/>
    <property type="project" value="InterPro"/>
</dbReference>
<gene>
    <name evidence="4" type="ORF">UX57_C0008G0035</name>
</gene>
<dbReference type="InterPro" id="IPR003488">
    <property type="entry name" value="DprA"/>
</dbReference>
<dbReference type="NCBIfam" id="TIGR00732">
    <property type="entry name" value="dprA"/>
    <property type="match status" value="1"/>
</dbReference>
<dbReference type="PATRIC" id="fig|1618994.3.peg.611"/>
<evidence type="ECO:0000256" key="1">
    <source>
        <dbReference type="ARBA" id="ARBA00006525"/>
    </source>
</evidence>